<comment type="catalytic activity">
    <reaction evidence="1 7">
        <text>Hydrolysis of terminal non-reducing N-acetyl-D-hexosamine residues in N-acetyl-beta-D-hexosaminides.</text>
        <dbReference type="EC" id="3.2.1.52"/>
    </reaction>
</comment>
<dbReference type="Gene3D" id="3.30.379.10">
    <property type="entry name" value="Chitobiase/beta-hexosaminidase domain 2-like"/>
    <property type="match status" value="1"/>
</dbReference>
<dbReference type="Pfam" id="PF14845">
    <property type="entry name" value="Glycohydro_20b2"/>
    <property type="match status" value="1"/>
</dbReference>
<dbReference type="SUPFAM" id="SSF55545">
    <property type="entry name" value="beta-N-acetylhexosaminidase-like domain"/>
    <property type="match status" value="1"/>
</dbReference>
<keyword evidence="10" id="KW-1133">Transmembrane helix</keyword>
<dbReference type="GO" id="GO:0030203">
    <property type="term" value="P:glycosaminoglycan metabolic process"/>
    <property type="evidence" value="ECO:0007669"/>
    <property type="project" value="TreeGrafter"/>
</dbReference>
<name>A0A420HD94_9PEZI</name>
<feature type="region of interest" description="Disordered" evidence="9">
    <location>
        <begin position="179"/>
        <end position="200"/>
    </location>
</feature>
<reference evidence="13 14" key="1">
    <citation type="journal article" date="2018" name="BMC Genomics">
        <title>Comparative genome analyses reveal sequence features reflecting distinct modes of host-adaptation between dicot and monocot powdery mildew.</title>
        <authorList>
            <person name="Wu Y."/>
            <person name="Ma X."/>
            <person name="Pan Z."/>
            <person name="Kale S.D."/>
            <person name="Song Y."/>
            <person name="King H."/>
            <person name="Zhang Q."/>
            <person name="Presley C."/>
            <person name="Deng X."/>
            <person name="Wei C.I."/>
            <person name="Xiao S."/>
        </authorList>
    </citation>
    <scope>NUCLEOTIDE SEQUENCE [LARGE SCALE GENOMIC DNA]</scope>
    <source>
        <strain evidence="13">UCSC1</strain>
    </source>
</reference>
<accession>A0A420HD94</accession>
<dbReference type="PANTHER" id="PTHR22600:SF58">
    <property type="entry name" value="BETA-HEXOSAMINIDASE"/>
    <property type="match status" value="1"/>
</dbReference>
<dbReference type="PIRSF" id="PIRSF001093">
    <property type="entry name" value="B-hxosamndse_ab_euk"/>
    <property type="match status" value="1"/>
</dbReference>
<evidence type="ECO:0000256" key="1">
    <source>
        <dbReference type="ARBA" id="ARBA00001231"/>
    </source>
</evidence>
<dbReference type="Proteomes" id="UP000285405">
    <property type="component" value="Unassembled WGS sequence"/>
</dbReference>
<evidence type="ECO:0000313" key="14">
    <source>
        <dbReference type="Proteomes" id="UP000285405"/>
    </source>
</evidence>
<evidence type="ECO:0000259" key="11">
    <source>
        <dbReference type="Pfam" id="PF00728"/>
    </source>
</evidence>
<dbReference type="SUPFAM" id="SSF51445">
    <property type="entry name" value="(Trans)glycosidases"/>
    <property type="match status" value="1"/>
</dbReference>
<evidence type="ECO:0000256" key="10">
    <source>
        <dbReference type="SAM" id="Phobius"/>
    </source>
</evidence>
<comment type="caution">
    <text evidence="13">The sequence shown here is derived from an EMBL/GenBank/DDBJ whole genome shotgun (WGS) entry which is preliminary data.</text>
</comment>
<evidence type="ECO:0000256" key="5">
    <source>
        <dbReference type="ARBA" id="ARBA00023180"/>
    </source>
</evidence>
<keyword evidence="10" id="KW-0812">Transmembrane</keyword>
<dbReference type="GO" id="GO:0016020">
    <property type="term" value="C:membrane"/>
    <property type="evidence" value="ECO:0007669"/>
    <property type="project" value="TreeGrafter"/>
</dbReference>
<dbReference type="GO" id="GO:0016231">
    <property type="term" value="F:beta-N-acetylglucosaminidase activity"/>
    <property type="evidence" value="ECO:0007669"/>
    <property type="project" value="TreeGrafter"/>
</dbReference>
<evidence type="ECO:0000256" key="7">
    <source>
        <dbReference type="PIRNR" id="PIRNR001093"/>
    </source>
</evidence>
<sequence length="645" mass="72435">MDQRCFSVKTRLHSSSLFHLHLPFSLSKQRKEMTGLLLSRSAVNSFTRKPQIHGQHHLVSLSPIHMVYHLVTIFFITCLSLPTGTFASVWPEPKIFTIGTNSLFISKDVKFTLSTRSNSLLTPESNVTSSSVVNDAIDRTRQKIFEQNFEPWRLHPRNELAKFEPDPQAPKVFISEVTITQTGSEEEDKPKSSTSQIDESYSISISPEGVTKISAPTTFGILHALESFSQLFYEHSTDAGIYTNLAPVTIEDSPKFSHRGLNLDVSRNWIPMEVILKTIDAISMNKFNRLHIHMTDSQSWPLEIPSMPDLALKGAYKVGLSYSPSNLTEIQAYGLRRGVEVIIEIDMPGHTTSIGYTYPDLITGFNAKPWPTYCAQPPCGSLKLNSPAVTKFVENLMADVLPRTSPFSRFFHTGGDEVNRQVYFLDETVKSNEASVLKPLLQKFIDHVHSQLRTAGITPITWEEMAVEWDLNLGSDVIVQSWLSDASVAKITSKGLRVITGNYNSWYLDCGIGQWLNFENGNSFQGQYPFNDYCSPVKNWRLIYSYDPLAGVPQGEQHLVIGGEVHLWTEQVDEVNLGNMLWPRASAAGEVLWSGRQDAAGVNRSQIIAAPRLAEWRERMVKRGISARPITMLYCTQLNATECSL</sequence>
<dbReference type="InterPro" id="IPR029019">
    <property type="entry name" value="HEX_eukaryotic_N"/>
</dbReference>
<organism evidence="13 14">
    <name type="scientific">Golovinomyces cichoracearum</name>
    <dbReference type="NCBI Taxonomy" id="62708"/>
    <lineage>
        <taxon>Eukaryota</taxon>
        <taxon>Fungi</taxon>
        <taxon>Dikarya</taxon>
        <taxon>Ascomycota</taxon>
        <taxon>Pezizomycotina</taxon>
        <taxon>Leotiomycetes</taxon>
        <taxon>Erysiphales</taxon>
        <taxon>Erysiphaceae</taxon>
        <taxon>Golovinomyces</taxon>
    </lineage>
</organism>
<keyword evidence="3" id="KW-0732">Signal</keyword>
<feature type="domain" description="Glycoside hydrolase family 20 catalytic" evidence="11">
    <location>
        <begin position="256"/>
        <end position="595"/>
    </location>
</feature>
<evidence type="ECO:0000256" key="3">
    <source>
        <dbReference type="ARBA" id="ARBA00022729"/>
    </source>
</evidence>
<keyword evidence="6 7" id="KW-0326">Glycosidase</keyword>
<dbReference type="InterPro" id="IPR025705">
    <property type="entry name" value="Beta_hexosaminidase_sua/sub"/>
</dbReference>
<evidence type="ECO:0000313" key="13">
    <source>
        <dbReference type="EMBL" id="RKF55401.1"/>
    </source>
</evidence>
<evidence type="ECO:0000256" key="2">
    <source>
        <dbReference type="ARBA" id="ARBA00006285"/>
    </source>
</evidence>
<dbReference type="PRINTS" id="PR00738">
    <property type="entry name" value="GLHYDRLASE20"/>
</dbReference>
<evidence type="ECO:0000256" key="8">
    <source>
        <dbReference type="PIRSR" id="PIRSR001093-1"/>
    </source>
</evidence>
<keyword evidence="4 7" id="KW-0378">Hydrolase</keyword>
<dbReference type="InterPro" id="IPR015883">
    <property type="entry name" value="Glyco_hydro_20_cat"/>
</dbReference>
<feature type="active site" description="Proton donor" evidence="8">
    <location>
        <position position="417"/>
    </location>
</feature>
<evidence type="ECO:0000256" key="6">
    <source>
        <dbReference type="ARBA" id="ARBA00023295"/>
    </source>
</evidence>
<dbReference type="InterPro" id="IPR029018">
    <property type="entry name" value="Hex-like_dom2"/>
</dbReference>
<feature type="transmembrane region" description="Helical" evidence="10">
    <location>
        <begin position="67"/>
        <end position="90"/>
    </location>
</feature>
<keyword evidence="5" id="KW-0325">Glycoprotein</keyword>
<dbReference type="EMBL" id="MCBR01020415">
    <property type="protein sequence ID" value="RKF55401.1"/>
    <property type="molecule type" value="Genomic_DNA"/>
</dbReference>
<protein>
    <recommendedName>
        <fullName evidence="7">Beta-hexosaminidase</fullName>
        <ecNumber evidence="7">3.2.1.52</ecNumber>
    </recommendedName>
</protein>
<comment type="similarity">
    <text evidence="2 7">Belongs to the glycosyl hydrolase 20 family.</text>
</comment>
<dbReference type="OrthoDB" id="428480at2759"/>
<dbReference type="CDD" id="cd06562">
    <property type="entry name" value="GH20_HexA_HexB-like"/>
    <property type="match status" value="1"/>
</dbReference>
<gene>
    <name evidence="13" type="ORF">GcC1_204036</name>
</gene>
<dbReference type="AlphaFoldDB" id="A0A420HD94"/>
<evidence type="ECO:0000259" key="12">
    <source>
        <dbReference type="Pfam" id="PF14845"/>
    </source>
</evidence>
<evidence type="ECO:0000256" key="9">
    <source>
        <dbReference type="SAM" id="MobiDB-lite"/>
    </source>
</evidence>
<dbReference type="GO" id="GO:0005975">
    <property type="term" value="P:carbohydrate metabolic process"/>
    <property type="evidence" value="ECO:0007669"/>
    <property type="project" value="InterPro"/>
</dbReference>
<dbReference type="PANTHER" id="PTHR22600">
    <property type="entry name" value="BETA-HEXOSAMINIDASE"/>
    <property type="match status" value="1"/>
</dbReference>
<proteinExistence type="inferred from homology"/>
<dbReference type="EC" id="3.2.1.52" evidence="7"/>
<evidence type="ECO:0000256" key="4">
    <source>
        <dbReference type="ARBA" id="ARBA00022801"/>
    </source>
</evidence>
<dbReference type="Gene3D" id="3.20.20.80">
    <property type="entry name" value="Glycosidases"/>
    <property type="match status" value="1"/>
</dbReference>
<dbReference type="FunFam" id="3.20.20.80:FF:000063">
    <property type="entry name" value="Beta-hexosaminidase"/>
    <property type="match status" value="1"/>
</dbReference>
<dbReference type="InterPro" id="IPR017853">
    <property type="entry name" value="GH"/>
</dbReference>
<dbReference type="Pfam" id="PF00728">
    <property type="entry name" value="Glyco_hydro_20"/>
    <property type="match status" value="1"/>
</dbReference>
<feature type="domain" description="Beta-hexosaminidase eukaryotic type N-terminal" evidence="12">
    <location>
        <begin position="89"/>
        <end position="231"/>
    </location>
</feature>
<keyword evidence="10" id="KW-0472">Membrane</keyword>